<evidence type="ECO:0000313" key="3">
    <source>
        <dbReference type="Proteomes" id="UP000520767"/>
    </source>
</evidence>
<feature type="region of interest" description="Disordered" evidence="1">
    <location>
        <begin position="29"/>
        <end position="53"/>
    </location>
</feature>
<proteinExistence type="predicted"/>
<dbReference type="Proteomes" id="UP000520767">
    <property type="component" value="Unassembled WGS sequence"/>
</dbReference>
<keyword evidence="3" id="KW-1185">Reference proteome</keyword>
<protein>
    <submittedName>
        <fullName evidence="2">Uncharacterized protein</fullName>
    </submittedName>
</protein>
<comment type="caution">
    <text evidence="2">The sequence shown here is derived from an EMBL/GenBank/DDBJ whole genome shotgun (WGS) entry which is preliminary data.</text>
</comment>
<dbReference type="EMBL" id="JACHJQ010000004">
    <property type="protein sequence ID" value="MBB4908101.1"/>
    <property type="molecule type" value="Genomic_DNA"/>
</dbReference>
<name>A0A7W7VFA4_9PSEU</name>
<gene>
    <name evidence="2" type="ORF">FHR82_004343</name>
</gene>
<organism evidence="2 3">
    <name type="scientific">Actinophytocola algeriensis</name>
    <dbReference type="NCBI Taxonomy" id="1768010"/>
    <lineage>
        <taxon>Bacteria</taxon>
        <taxon>Bacillati</taxon>
        <taxon>Actinomycetota</taxon>
        <taxon>Actinomycetes</taxon>
        <taxon>Pseudonocardiales</taxon>
        <taxon>Pseudonocardiaceae</taxon>
    </lineage>
</organism>
<feature type="compositionally biased region" description="Basic and acidic residues" evidence="1">
    <location>
        <begin position="40"/>
        <end position="53"/>
    </location>
</feature>
<dbReference type="AlphaFoldDB" id="A0A7W7VFA4"/>
<evidence type="ECO:0000313" key="2">
    <source>
        <dbReference type="EMBL" id="MBB4908101.1"/>
    </source>
</evidence>
<sequence>MLQQFGENGRRAVLDYQRTDAEAANELRKGQRVPVRGLGRRHEDRDYVMHGHTEPADDVAVRIGIELREPYDPGELRPEHIEQAIERHRAELEQTGMIR</sequence>
<accession>A0A7W7VFA4</accession>
<reference evidence="2 3" key="1">
    <citation type="submission" date="2020-08" db="EMBL/GenBank/DDBJ databases">
        <title>Genomic Encyclopedia of Type Strains, Phase III (KMG-III): the genomes of soil and plant-associated and newly described type strains.</title>
        <authorList>
            <person name="Whitman W."/>
        </authorList>
    </citation>
    <scope>NUCLEOTIDE SEQUENCE [LARGE SCALE GENOMIC DNA]</scope>
    <source>
        <strain evidence="2 3">CECT 8960</strain>
    </source>
</reference>
<evidence type="ECO:0000256" key="1">
    <source>
        <dbReference type="SAM" id="MobiDB-lite"/>
    </source>
</evidence>
<dbReference type="RefSeq" id="WP_184812209.1">
    <property type="nucleotide sequence ID" value="NZ_JACHJQ010000004.1"/>
</dbReference>